<reference evidence="3 6" key="3">
    <citation type="journal article" date="2019" name="Nat. Med.">
        <title>A library of human gut bacterial isolates paired with longitudinal multiomics data enables mechanistic microbiome research.</title>
        <authorList>
            <person name="Poyet M."/>
            <person name="Groussin M."/>
            <person name="Gibbons S.M."/>
            <person name="Avila-Pacheco J."/>
            <person name="Jiang X."/>
            <person name="Kearney S.M."/>
            <person name="Perrotta A.R."/>
            <person name="Berdy B."/>
            <person name="Zhao S."/>
            <person name="Lieberman T.D."/>
            <person name="Swanson P.K."/>
            <person name="Smith M."/>
            <person name="Roesemann S."/>
            <person name="Alexander J.E."/>
            <person name="Rich S.A."/>
            <person name="Livny J."/>
            <person name="Vlamakis H."/>
            <person name="Clish C."/>
            <person name="Bullock K."/>
            <person name="Deik A."/>
            <person name="Scott J."/>
            <person name="Pierce K.A."/>
            <person name="Xavier R.J."/>
            <person name="Alm E.J."/>
        </authorList>
    </citation>
    <scope>NUCLEOTIDE SEQUENCE [LARGE SCALE GENOMIC DNA]</scope>
    <source>
        <strain evidence="3 6">BIOML-A2</strain>
    </source>
</reference>
<evidence type="ECO:0000256" key="1">
    <source>
        <dbReference type="ARBA" id="ARBA00023125"/>
    </source>
</evidence>
<dbReference type="Pfam" id="PF01381">
    <property type="entry name" value="HTH_3"/>
    <property type="match status" value="1"/>
</dbReference>
<evidence type="ECO:0000313" key="6">
    <source>
        <dbReference type="Proteomes" id="UP000474718"/>
    </source>
</evidence>
<gene>
    <name evidence="3" type="ORF">GT747_03500</name>
    <name evidence="4" type="ORF">SAMN05444424_1386</name>
</gene>
<evidence type="ECO:0000313" key="4">
    <source>
        <dbReference type="EMBL" id="SHG07819.1"/>
    </source>
</evidence>
<dbReference type="EMBL" id="FQVY01000002">
    <property type="protein sequence ID" value="SHG07819.1"/>
    <property type="molecule type" value="Genomic_DNA"/>
</dbReference>
<accession>A0AAQ1RVU2</accession>
<dbReference type="SMART" id="SM00530">
    <property type="entry name" value="HTH_XRE"/>
    <property type="match status" value="1"/>
</dbReference>
<dbReference type="SUPFAM" id="SSF47413">
    <property type="entry name" value="lambda repressor-like DNA-binding domains"/>
    <property type="match status" value="1"/>
</dbReference>
<dbReference type="Proteomes" id="UP000184089">
    <property type="component" value="Unassembled WGS sequence"/>
</dbReference>
<dbReference type="GO" id="GO:0003677">
    <property type="term" value="F:DNA binding"/>
    <property type="evidence" value="ECO:0007669"/>
    <property type="project" value="UniProtKB-KW"/>
</dbReference>
<dbReference type="RefSeq" id="WP_021660990.1">
    <property type="nucleotide sequence ID" value="NZ_FQVY01000002.1"/>
</dbReference>
<dbReference type="AlphaFoldDB" id="A0AAQ1RVU2"/>
<dbReference type="EMBL" id="WWVX01000002">
    <property type="protein sequence ID" value="MZL68841.1"/>
    <property type="molecule type" value="Genomic_DNA"/>
</dbReference>
<sequence>MAGEKVFLKNLKKLRLQRGLSQAEMGRAIHVTPQTVYTYEAGKVTPSLPTLLLLADFFQVSTDYLLGRTAFQYPVPDLGDHLVADDDEAALLKLYHAMPAATKRKAQAILRELHGS</sequence>
<dbReference type="PANTHER" id="PTHR46558:SF11">
    <property type="entry name" value="HTH-TYPE TRANSCRIPTIONAL REGULATOR XRE"/>
    <property type="match status" value="1"/>
</dbReference>
<dbReference type="PANTHER" id="PTHR46558">
    <property type="entry name" value="TRACRIPTIONAL REGULATORY PROTEIN-RELATED-RELATED"/>
    <property type="match status" value="1"/>
</dbReference>
<dbReference type="InterPro" id="IPR001387">
    <property type="entry name" value="Cro/C1-type_HTH"/>
</dbReference>
<organism evidence="4 5">
    <name type="scientific">Bittarella massiliensis</name>
    <name type="common">ex Durand et al. 2017</name>
    <dbReference type="NCBI Taxonomy" id="1720313"/>
    <lineage>
        <taxon>Bacteria</taxon>
        <taxon>Bacillati</taxon>
        <taxon>Bacillota</taxon>
        <taxon>Clostridia</taxon>
        <taxon>Eubacteriales</taxon>
        <taxon>Oscillospiraceae</taxon>
        <taxon>Bittarella (ex Durand et al. 2017)</taxon>
    </lineage>
</organism>
<dbReference type="CDD" id="cd00093">
    <property type="entry name" value="HTH_XRE"/>
    <property type="match status" value="1"/>
</dbReference>
<keyword evidence="6" id="KW-1185">Reference proteome</keyword>
<dbReference type="Gene3D" id="1.10.260.40">
    <property type="entry name" value="lambda repressor-like DNA-binding domains"/>
    <property type="match status" value="1"/>
</dbReference>
<dbReference type="PROSITE" id="PS50943">
    <property type="entry name" value="HTH_CROC1"/>
    <property type="match status" value="1"/>
</dbReference>
<dbReference type="Proteomes" id="UP000474718">
    <property type="component" value="Unassembled WGS sequence"/>
</dbReference>
<feature type="domain" description="HTH cro/C1-type" evidence="2">
    <location>
        <begin position="11"/>
        <end position="65"/>
    </location>
</feature>
<proteinExistence type="predicted"/>
<reference evidence="5" key="1">
    <citation type="submission" date="2016-11" db="EMBL/GenBank/DDBJ databases">
        <authorList>
            <person name="Jaros S."/>
            <person name="Januszkiewicz K."/>
            <person name="Wedrychowicz H."/>
        </authorList>
    </citation>
    <scope>NUCLEOTIDE SEQUENCE [LARGE SCALE GENOMIC DNA]</scope>
    <source>
        <strain evidence="5">DSM 4029</strain>
    </source>
</reference>
<reference evidence="4" key="2">
    <citation type="submission" date="2016-11" db="EMBL/GenBank/DDBJ databases">
        <authorList>
            <person name="Varghese N."/>
            <person name="Submissions S."/>
        </authorList>
    </citation>
    <scope>NUCLEOTIDE SEQUENCE</scope>
    <source>
        <strain evidence="4">DSM 4029</strain>
    </source>
</reference>
<name>A0AAQ1RVU2_9FIRM</name>
<evidence type="ECO:0000313" key="3">
    <source>
        <dbReference type="EMBL" id="MZL68841.1"/>
    </source>
</evidence>
<evidence type="ECO:0000313" key="5">
    <source>
        <dbReference type="Proteomes" id="UP000184089"/>
    </source>
</evidence>
<evidence type="ECO:0000259" key="2">
    <source>
        <dbReference type="PROSITE" id="PS50943"/>
    </source>
</evidence>
<dbReference type="InterPro" id="IPR010982">
    <property type="entry name" value="Lambda_DNA-bd_dom_sf"/>
</dbReference>
<protein>
    <submittedName>
        <fullName evidence="4">DNA-binding transcriptional regulator, XRE-family HTH domain</fullName>
    </submittedName>
    <submittedName>
        <fullName evidence="3">Helix-turn-helix domain-containing protein</fullName>
    </submittedName>
</protein>
<comment type="caution">
    <text evidence="4">The sequence shown here is derived from an EMBL/GenBank/DDBJ whole genome shotgun (WGS) entry which is preliminary data.</text>
</comment>
<keyword evidence="1 4" id="KW-0238">DNA-binding</keyword>